<dbReference type="RefSeq" id="WP_218029561.1">
    <property type="nucleotide sequence ID" value="NZ_BJXX01000116.1"/>
</dbReference>
<dbReference type="AlphaFoldDB" id="A0A511VAY7"/>
<evidence type="ECO:0000256" key="1">
    <source>
        <dbReference type="ARBA" id="ARBA00008779"/>
    </source>
</evidence>
<proteinExistence type="inferred from homology"/>
<dbReference type="InterPro" id="IPR002591">
    <property type="entry name" value="Phosphodiest/P_Trfase"/>
</dbReference>
<dbReference type="GO" id="GO:0004065">
    <property type="term" value="F:arylsulfatase activity"/>
    <property type="evidence" value="ECO:0007669"/>
    <property type="project" value="TreeGrafter"/>
</dbReference>
<dbReference type="PANTHER" id="PTHR42693">
    <property type="entry name" value="ARYLSULFATASE FAMILY MEMBER"/>
    <property type="match status" value="1"/>
</dbReference>
<protein>
    <submittedName>
        <fullName evidence="2">Uncharacterized protein</fullName>
    </submittedName>
</protein>
<dbReference type="PANTHER" id="PTHR42693:SF33">
    <property type="entry name" value="ARYLSULFATASE"/>
    <property type="match status" value="1"/>
</dbReference>
<gene>
    <name evidence="2" type="ORF">ADA01nite_25380</name>
</gene>
<keyword evidence="3" id="KW-1185">Reference proteome</keyword>
<evidence type="ECO:0000313" key="3">
    <source>
        <dbReference type="Proteomes" id="UP000321157"/>
    </source>
</evidence>
<dbReference type="SUPFAM" id="SSF53649">
    <property type="entry name" value="Alkaline phosphatase-like"/>
    <property type="match status" value="1"/>
</dbReference>
<comment type="similarity">
    <text evidence="1">Belongs to the sulfatase family.</text>
</comment>
<dbReference type="EMBL" id="BJXX01000116">
    <property type="protein sequence ID" value="GEN35078.1"/>
    <property type="molecule type" value="Genomic_DNA"/>
</dbReference>
<comment type="caution">
    <text evidence="2">The sequence shown here is derived from an EMBL/GenBank/DDBJ whole genome shotgun (WGS) entry which is preliminary data.</text>
</comment>
<dbReference type="InterPro" id="IPR017850">
    <property type="entry name" value="Alkaline_phosphatase_core_sf"/>
</dbReference>
<dbReference type="Pfam" id="PF01663">
    <property type="entry name" value="Phosphodiest"/>
    <property type="match status" value="1"/>
</dbReference>
<dbReference type="Proteomes" id="UP000321157">
    <property type="component" value="Unassembled WGS sequence"/>
</dbReference>
<sequence length="348" mass="39869">MGGSGSGWPSPGRPNLTSDAVEIIEEQGHRNVIIIMADALGADYLYQYRKSASIEGVLAVNFDFLTREGVKISDCLGARPPHTETGIARMFFGRDIILDHTQEPFLQIERLVQDSSQDHLLKLAVQHNKFVFNLLPRSDSAWLTQINIPRQKRLDILLWESWKDQSNLLTNHSLEFKIEPNFPHLRKLKDQIKHSYPTDISQTPFVQLKNLSQWVHNTSLTVIKHLLKTEADGIFAFIHDPTLEFLGHWCGEQAYREGIIWTDEYLGRLIAQLREQGVYDNTLILLTADHGMTFRTKDQLGNHGDFYSRPEVKYVPFIFNKKVPISNVITSHASTLEVAKSWLENLEK</sequence>
<name>A0A511VAY7_9BACL</name>
<reference evidence="2 3" key="1">
    <citation type="submission" date="2019-07" db="EMBL/GenBank/DDBJ databases">
        <title>Whole genome shotgun sequence of Aneurinibacillus danicus NBRC 102444.</title>
        <authorList>
            <person name="Hosoyama A."/>
            <person name="Uohara A."/>
            <person name="Ohji S."/>
            <person name="Ichikawa N."/>
        </authorList>
    </citation>
    <scope>NUCLEOTIDE SEQUENCE [LARGE SCALE GENOMIC DNA]</scope>
    <source>
        <strain evidence="2 3">NBRC 102444</strain>
    </source>
</reference>
<dbReference type="InterPro" id="IPR050738">
    <property type="entry name" value="Sulfatase"/>
</dbReference>
<accession>A0A511VAY7</accession>
<organism evidence="2 3">
    <name type="scientific">Aneurinibacillus danicus</name>
    <dbReference type="NCBI Taxonomy" id="267746"/>
    <lineage>
        <taxon>Bacteria</taxon>
        <taxon>Bacillati</taxon>
        <taxon>Bacillota</taxon>
        <taxon>Bacilli</taxon>
        <taxon>Bacillales</taxon>
        <taxon>Paenibacillaceae</taxon>
        <taxon>Aneurinibacillus group</taxon>
        <taxon>Aneurinibacillus</taxon>
    </lineage>
</organism>
<evidence type="ECO:0000313" key="2">
    <source>
        <dbReference type="EMBL" id="GEN35078.1"/>
    </source>
</evidence>
<dbReference type="Gene3D" id="3.40.720.10">
    <property type="entry name" value="Alkaline Phosphatase, subunit A"/>
    <property type="match status" value="1"/>
</dbReference>